<dbReference type="Gene3D" id="1.25.10.10">
    <property type="entry name" value="Leucine-rich Repeat Variant"/>
    <property type="match status" value="2"/>
</dbReference>
<proteinExistence type="predicted"/>
<gene>
    <name evidence="2" type="ORF">SHERM_05065</name>
</gene>
<evidence type="ECO:0000313" key="2">
    <source>
        <dbReference type="EMBL" id="CAA0838457.1"/>
    </source>
</evidence>
<dbReference type="OrthoDB" id="422637at2759"/>
<reference evidence="2" key="1">
    <citation type="submission" date="2019-12" db="EMBL/GenBank/DDBJ databases">
        <authorList>
            <person name="Scholes J."/>
        </authorList>
    </citation>
    <scope>NUCLEOTIDE SEQUENCE</scope>
</reference>
<dbReference type="InterPro" id="IPR025283">
    <property type="entry name" value="DUF4042"/>
</dbReference>
<sequence>MSSAVRSWRTAFLTLRDETLCSPSGATVLRLLNQLILSQSNTLIAASLDLSPHEVTSDFMLLMELAGNISQCQSAGDVTQALTELSQLIHGISHCSSLEINSKSWAPVFDSFKRIVQALISMGKSDSVLVGNIAILKATLHCLESIRCLFGLYQAAALLSENEQLLAFLLQVVGHFHGESIYDKHIVRGGVCEVLTTAFAMIGEAYSRLGSSLPVDAWQSTIEVLRKVMDIVASKTHLLEDNNIAMFYSELLRCLHLVLTEPRGNLAGHVAGFVAALRIFLHYGLLNKPHVVNQVTNHKKEVGSTSRNLHVEVSNRSRTGPYRPPHLRKKIVGSQQFSHEDGTFSPKLDIVSSDSDYSDNDGSVMDKSSALFAKARLAAILCIQDLCQADPKSFTAQWTMLLPSNDVLQHRKYESTLLSCLLFDPNFKVRNAAGSTIVALLDGPASVSLQVAEFKGHSKCGSFTALSSSLGHILMQLHTGGTLYLIKHETHSRMLALSFKILMLLISSTPYSRMSTELLPGVIFSVQSTIEEGFPHQSDRNSLLAAAINCLSLALSVSPSSTHVNSMLLGEISTGSLEGQKRTGVLNILFRYSEQLSIPQTSLEAFQALKAVAHNYPNVMALCWEQISSITYRVLSSGTDVPVKSWRAEVDNTAAPIKERGTTAAVKVLDECLRAISGFKGIEDSSNDKVLDSPFTSDYMKTTTISSAPSYNLKIPTSTDDESKAYALASERWCEAINKHMPLIIKHSSAMVRAASVTCFAGMTSSVFFALPMDKQEFITSSLINAALNDEVPSVRSASCRAIGVIGCFPHIYNSVEVLEKFIHAAEHNTHDSLVSVRITASWALANICDSLSHCGDSLDAGRGCVTVRSGELISLLVNSALRLARDNDKVKANAVRAMGNLSRCIQFTSPPLVRDDPLDRIAIKNVPKDDTEERSLSFGSASTGSLNWLEQMVQTFLSCVTTGNVKVQWNVCHALRNLFCNRTLKLQDMDWAASVFSILLLLLRDSSNFKIRIQAAAALAVPETIDDYGKSYYDVVKSVEHVVENFKSDKISEPSNFKYWVVLEKQLTSTMLHLLSLAAKSDHQAIQGFLVKKASFLEVWIKDLCSSLGETSNSFDEAKHVVSMKQKRDTIMRTIRSLIDVYECCNHRQIAQKFDRLTTSLL</sequence>
<dbReference type="Pfam" id="PF13251">
    <property type="entry name" value="DUF4042"/>
    <property type="match status" value="1"/>
</dbReference>
<dbReference type="AlphaFoldDB" id="A0A9N7NM46"/>
<organism evidence="2 3">
    <name type="scientific">Striga hermonthica</name>
    <name type="common">Purple witchweed</name>
    <name type="synonym">Buchnera hermonthica</name>
    <dbReference type="NCBI Taxonomy" id="68872"/>
    <lineage>
        <taxon>Eukaryota</taxon>
        <taxon>Viridiplantae</taxon>
        <taxon>Streptophyta</taxon>
        <taxon>Embryophyta</taxon>
        <taxon>Tracheophyta</taxon>
        <taxon>Spermatophyta</taxon>
        <taxon>Magnoliopsida</taxon>
        <taxon>eudicotyledons</taxon>
        <taxon>Gunneridae</taxon>
        <taxon>Pentapetalae</taxon>
        <taxon>asterids</taxon>
        <taxon>lamiids</taxon>
        <taxon>Lamiales</taxon>
        <taxon>Orobanchaceae</taxon>
        <taxon>Buchnereae</taxon>
        <taxon>Striga</taxon>
    </lineage>
</organism>
<dbReference type="PANTHER" id="PTHR13366:SF0">
    <property type="entry name" value="HEAT REPEAT-CONTAINING PROTEIN 6"/>
    <property type="match status" value="1"/>
</dbReference>
<dbReference type="EMBL" id="CACSLK010030875">
    <property type="protein sequence ID" value="CAA0838457.1"/>
    <property type="molecule type" value="Genomic_DNA"/>
</dbReference>
<keyword evidence="3" id="KW-1185">Reference proteome</keyword>
<evidence type="ECO:0000259" key="1">
    <source>
        <dbReference type="Pfam" id="PF13251"/>
    </source>
</evidence>
<dbReference type="InterPro" id="IPR052107">
    <property type="entry name" value="HEAT6"/>
</dbReference>
<dbReference type="Proteomes" id="UP001153555">
    <property type="component" value="Unassembled WGS sequence"/>
</dbReference>
<evidence type="ECO:0000313" key="3">
    <source>
        <dbReference type="Proteomes" id="UP001153555"/>
    </source>
</evidence>
<feature type="domain" description="DUF4042" evidence="1">
    <location>
        <begin position="374"/>
        <end position="554"/>
    </location>
</feature>
<protein>
    <submittedName>
        <fullName evidence="2">ARM repeat superfamily protein</fullName>
    </submittedName>
</protein>
<dbReference type="InterPro" id="IPR011989">
    <property type="entry name" value="ARM-like"/>
</dbReference>
<dbReference type="SUPFAM" id="SSF48371">
    <property type="entry name" value="ARM repeat"/>
    <property type="match status" value="1"/>
</dbReference>
<name>A0A9N7NM46_STRHE</name>
<comment type="caution">
    <text evidence="2">The sequence shown here is derived from an EMBL/GenBank/DDBJ whole genome shotgun (WGS) entry which is preliminary data.</text>
</comment>
<accession>A0A9N7NM46</accession>
<dbReference type="PANTHER" id="PTHR13366">
    <property type="entry name" value="MALARIA ANTIGEN-RELATED"/>
    <property type="match status" value="1"/>
</dbReference>
<dbReference type="InterPro" id="IPR016024">
    <property type="entry name" value="ARM-type_fold"/>
</dbReference>